<evidence type="ECO:0000256" key="3">
    <source>
        <dbReference type="ARBA" id="ARBA00007970"/>
    </source>
</evidence>
<dbReference type="InterPro" id="IPR015422">
    <property type="entry name" value="PyrdxlP-dep_Trfase_small"/>
</dbReference>
<comment type="catalytic activity">
    <reaction evidence="10 11">
        <text>L-histidinol phosphate + 2-oxoglutarate = 3-(imidazol-4-yl)-2-oxopropyl phosphate + L-glutamate</text>
        <dbReference type="Rhea" id="RHEA:23744"/>
        <dbReference type="ChEBI" id="CHEBI:16810"/>
        <dbReference type="ChEBI" id="CHEBI:29985"/>
        <dbReference type="ChEBI" id="CHEBI:57766"/>
        <dbReference type="ChEBI" id="CHEBI:57980"/>
        <dbReference type="EC" id="2.6.1.9"/>
    </reaction>
</comment>
<dbReference type="GO" id="GO:0004400">
    <property type="term" value="F:histidinol-phosphate transaminase activity"/>
    <property type="evidence" value="ECO:0007669"/>
    <property type="project" value="UniProtKB-UniRule"/>
</dbReference>
<dbReference type="PANTHER" id="PTHR42885:SF2">
    <property type="entry name" value="HISTIDINOL-PHOSPHATE AMINOTRANSFERASE"/>
    <property type="match status" value="1"/>
</dbReference>
<evidence type="ECO:0000256" key="4">
    <source>
        <dbReference type="ARBA" id="ARBA00011738"/>
    </source>
</evidence>
<comment type="caution">
    <text evidence="13">The sequence shown here is derived from an EMBL/GenBank/DDBJ whole genome shotgun (WGS) entry which is preliminary data.</text>
</comment>
<dbReference type="PROSITE" id="PS00599">
    <property type="entry name" value="AA_TRANSFER_CLASS_2"/>
    <property type="match status" value="1"/>
</dbReference>
<dbReference type="PANTHER" id="PTHR42885">
    <property type="entry name" value="HISTIDINOL-PHOSPHATE AMINOTRANSFERASE-RELATED"/>
    <property type="match status" value="1"/>
</dbReference>
<protein>
    <recommendedName>
        <fullName evidence="11">Histidinol-phosphate aminotransferase</fullName>
        <ecNumber evidence="11">2.6.1.9</ecNumber>
    </recommendedName>
    <alternativeName>
        <fullName evidence="11">Imidazole acetol-phosphate transaminase</fullName>
    </alternativeName>
</protein>
<dbReference type="GO" id="GO:0000105">
    <property type="term" value="P:L-histidine biosynthetic process"/>
    <property type="evidence" value="ECO:0007669"/>
    <property type="project" value="UniProtKB-UniRule"/>
</dbReference>
<evidence type="ECO:0000256" key="8">
    <source>
        <dbReference type="ARBA" id="ARBA00022898"/>
    </source>
</evidence>
<dbReference type="Gene3D" id="3.40.640.10">
    <property type="entry name" value="Type I PLP-dependent aspartate aminotransferase-like (Major domain)"/>
    <property type="match status" value="1"/>
</dbReference>
<feature type="modified residue" description="N6-(pyridoxal phosphate)lysine" evidence="11">
    <location>
        <position position="227"/>
    </location>
</feature>
<proteinExistence type="inferred from homology"/>
<evidence type="ECO:0000256" key="6">
    <source>
        <dbReference type="ARBA" id="ARBA00022605"/>
    </source>
</evidence>
<evidence type="ECO:0000256" key="1">
    <source>
        <dbReference type="ARBA" id="ARBA00001933"/>
    </source>
</evidence>
<dbReference type="EC" id="2.6.1.9" evidence="11"/>
<evidence type="ECO:0000256" key="5">
    <source>
        <dbReference type="ARBA" id="ARBA00022576"/>
    </source>
</evidence>
<evidence type="ECO:0000313" key="13">
    <source>
        <dbReference type="EMBL" id="RUO55962.1"/>
    </source>
</evidence>
<evidence type="ECO:0000256" key="2">
    <source>
        <dbReference type="ARBA" id="ARBA00005011"/>
    </source>
</evidence>
<dbReference type="NCBIfam" id="TIGR01141">
    <property type="entry name" value="hisC"/>
    <property type="match status" value="1"/>
</dbReference>
<comment type="similarity">
    <text evidence="3 11">Belongs to the class-II pyridoxal-phosphate-dependent aminotransferase family. Histidinol-phosphate aminotransferase subfamily.</text>
</comment>
<dbReference type="UniPathway" id="UPA00031">
    <property type="reaction ID" value="UER00012"/>
</dbReference>
<dbReference type="EMBL" id="PIPX01000001">
    <property type="protein sequence ID" value="RUO55962.1"/>
    <property type="molecule type" value="Genomic_DNA"/>
</dbReference>
<dbReference type="Proteomes" id="UP000287649">
    <property type="component" value="Unassembled WGS sequence"/>
</dbReference>
<evidence type="ECO:0000256" key="9">
    <source>
        <dbReference type="ARBA" id="ARBA00023102"/>
    </source>
</evidence>
<keyword evidence="9 11" id="KW-0368">Histidine biosynthesis</keyword>
<keyword evidence="8 11" id="KW-0663">Pyridoxal phosphate</keyword>
<dbReference type="InterPro" id="IPR005861">
    <property type="entry name" value="HisP_aminotrans"/>
</dbReference>
<reference evidence="14" key="1">
    <citation type="journal article" date="2018" name="Front. Microbiol.">
        <title>Genome-Based Analysis Reveals the Taxonomy and Diversity of the Family Idiomarinaceae.</title>
        <authorList>
            <person name="Liu Y."/>
            <person name="Lai Q."/>
            <person name="Shao Z."/>
        </authorList>
    </citation>
    <scope>NUCLEOTIDE SEQUENCE [LARGE SCALE GENOMIC DNA]</scope>
    <source>
        <strain evidence="14">PO-M2</strain>
    </source>
</reference>
<keyword evidence="6 11" id="KW-0028">Amino-acid biosynthesis</keyword>
<dbReference type="Gene3D" id="3.90.1150.10">
    <property type="entry name" value="Aspartate Aminotransferase, domain 1"/>
    <property type="match status" value="1"/>
</dbReference>
<dbReference type="HAMAP" id="MF_01023">
    <property type="entry name" value="HisC_aminotrans_2"/>
    <property type="match status" value="1"/>
</dbReference>
<dbReference type="AlphaFoldDB" id="A0A432Y4W2"/>
<dbReference type="GO" id="GO:0030170">
    <property type="term" value="F:pyridoxal phosphate binding"/>
    <property type="evidence" value="ECO:0007669"/>
    <property type="project" value="InterPro"/>
</dbReference>
<evidence type="ECO:0000259" key="12">
    <source>
        <dbReference type="Pfam" id="PF00155"/>
    </source>
</evidence>
<evidence type="ECO:0000256" key="11">
    <source>
        <dbReference type="HAMAP-Rule" id="MF_01023"/>
    </source>
</evidence>
<accession>A0A432Y4W2</accession>
<evidence type="ECO:0000256" key="10">
    <source>
        <dbReference type="ARBA" id="ARBA00047481"/>
    </source>
</evidence>
<feature type="domain" description="Aminotransferase class I/classII large" evidence="12">
    <location>
        <begin position="42"/>
        <end position="364"/>
    </location>
</feature>
<comment type="cofactor">
    <cofactor evidence="1 11">
        <name>pyridoxal 5'-phosphate</name>
        <dbReference type="ChEBI" id="CHEBI:597326"/>
    </cofactor>
</comment>
<keyword evidence="5 11" id="KW-0032">Aminotransferase</keyword>
<name>A0A432Y4W2_9GAMM</name>
<keyword evidence="7 11" id="KW-0808">Transferase</keyword>
<dbReference type="InterPro" id="IPR004839">
    <property type="entry name" value="Aminotransferase_I/II_large"/>
</dbReference>
<keyword evidence="14" id="KW-1185">Reference proteome</keyword>
<dbReference type="RefSeq" id="WP_126770802.1">
    <property type="nucleotide sequence ID" value="NZ_PIPX01000001.1"/>
</dbReference>
<dbReference type="InterPro" id="IPR015421">
    <property type="entry name" value="PyrdxlP-dep_Trfase_major"/>
</dbReference>
<gene>
    <name evidence="11" type="primary">hisC</name>
    <name evidence="13" type="ORF">CWI70_04090</name>
</gene>
<organism evidence="13 14">
    <name type="scientific">Pseudidiomarina homiensis</name>
    <dbReference type="NCBI Taxonomy" id="364198"/>
    <lineage>
        <taxon>Bacteria</taxon>
        <taxon>Pseudomonadati</taxon>
        <taxon>Pseudomonadota</taxon>
        <taxon>Gammaproteobacteria</taxon>
        <taxon>Alteromonadales</taxon>
        <taxon>Idiomarinaceae</taxon>
        <taxon>Pseudidiomarina</taxon>
    </lineage>
</organism>
<dbReference type="CDD" id="cd00609">
    <property type="entry name" value="AAT_like"/>
    <property type="match status" value="1"/>
</dbReference>
<dbReference type="InterPro" id="IPR015424">
    <property type="entry name" value="PyrdxlP-dep_Trfase"/>
</dbReference>
<comment type="pathway">
    <text evidence="2 11">Amino-acid biosynthesis; L-histidine biosynthesis; L-histidine from 5-phospho-alpha-D-ribose 1-diphosphate: step 7/9.</text>
</comment>
<dbReference type="InterPro" id="IPR001917">
    <property type="entry name" value="Aminotrans_II_pyridoxalP_BS"/>
</dbReference>
<dbReference type="OrthoDB" id="9813612at2"/>
<evidence type="ECO:0000313" key="14">
    <source>
        <dbReference type="Proteomes" id="UP000287649"/>
    </source>
</evidence>
<evidence type="ECO:0000256" key="7">
    <source>
        <dbReference type="ARBA" id="ARBA00022679"/>
    </source>
</evidence>
<sequence length="366" mass="39777">MSNTSFITQLQRPHLAAITPYQSARRSMSGGSVWLNANEAPQTPAFPEQQSWNRYPSFQSTALNQAYADYAGVALEQVLSCRGSDEAIELLIRSFCEPREDAVMITTPTYGMYAISAATHGADVVDCPLQKADDGSLQLDVETMVARVRDTSTSRVKLIFVCSPSNPLGNEVDAARIEQLLQQVGEDALVVLDQAYIEFVAEDSAQRQVADLLAKYPQLVVLRTLSKAFGLAALRCGFALAQPELIDILRKVIAPYPLPEPTIAGATTALSASAIAQMNAQLEQTLAQRERLLAELQERSWANSIWPSVTNFVLVNVPDAAALVTQCQQAGVLIRNQSSQRGLGQCIRISIGNAAEMDRLLEVLPA</sequence>
<dbReference type="Pfam" id="PF00155">
    <property type="entry name" value="Aminotran_1_2"/>
    <property type="match status" value="1"/>
</dbReference>
<dbReference type="SUPFAM" id="SSF53383">
    <property type="entry name" value="PLP-dependent transferases"/>
    <property type="match status" value="1"/>
</dbReference>
<comment type="subunit">
    <text evidence="4 11">Homodimer.</text>
</comment>